<protein>
    <submittedName>
        <fullName evidence="2">Uncharacterized protein</fullName>
    </submittedName>
</protein>
<evidence type="ECO:0000313" key="2">
    <source>
        <dbReference type="EMBL" id="TVU23546.1"/>
    </source>
</evidence>
<evidence type="ECO:0000313" key="3">
    <source>
        <dbReference type="Proteomes" id="UP000324897"/>
    </source>
</evidence>
<name>A0A5J9UJ08_9POAL</name>
<accession>A0A5J9UJ08</accession>
<gene>
    <name evidence="2" type="ORF">EJB05_25920</name>
</gene>
<feature type="non-terminal residue" evidence="2">
    <location>
        <position position="1"/>
    </location>
</feature>
<dbReference type="Proteomes" id="UP000324897">
    <property type="component" value="Chromosome 2"/>
</dbReference>
<comment type="caution">
    <text evidence="2">The sequence shown here is derived from an EMBL/GenBank/DDBJ whole genome shotgun (WGS) entry which is preliminary data.</text>
</comment>
<dbReference type="Gramene" id="TVU23546">
    <property type="protein sequence ID" value="TVU23546"/>
    <property type="gene ID" value="EJB05_25920"/>
</dbReference>
<dbReference type="EMBL" id="RWGY01000013">
    <property type="protein sequence ID" value="TVU23546.1"/>
    <property type="molecule type" value="Genomic_DNA"/>
</dbReference>
<feature type="region of interest" description="Disordered" evidence="1">
    <location>
        <begin position="1"/>
        <end position="20"/>
    </location>
</feature>
<evidence type="ECO:0000256" key="1">
    <source>
        <dbReference type="SAM" id="MobiDB-lite"/>
    </source>
</evidence>
<proteinExistence type="predicted"/>
<organism evidence="2 3">
    <name type="scientific">Eragrostis curvula</name>
    <name type="common">weeping love grass</name>
    <dbReference type="NCBI Taxonomy" id="38414"/>
    <lineage>
        <taxon>Eukaryota</taxon>
        <taxon>Viridiplantae</taxon>
        <taxon>Streptophyta</taxon>
        <taxon>Embryophyta</taxon>
        <taxon>Tracheophyta</taxon>
        <taxon>Spermatophyta</taxon>
        <taxon>Magnoliopsida</taxon>
        <taxon>Liliopsida</taxon>
        <taxon>Poales</taxon>
        <taxon>Poaceae</taxon>
        <taxon>PACMAD clade</taxon>
        <taxon>Chloridoideae</taxon>
        <taxon>Eragrostideae</taxon>
        <taxon>Eragrostidinae</taxon>
        <taxon>Eragrostis</taxon>
    </lineage>
</organism>
<reference evidence="2 3" key="1">
    <citation type="journal article" date="2019" name="Sci. Rep.">
        <title>A high-quality genome of Eragrostis curvula grass provides insights into Poaceae evolution and supports new strategies to enhance forage quality.</title>
        <authorList>
            <person name="Carballo J."/>
            <person name="Santos B.A.C.M."/>
            <person name="Zappacosta D."/>
            <person name="Garbus I."/>
            <person name="Selva J.P."/>
            <person name="Gallo C.A."/>
            <person name="Diaz A."/>
            <person name="Albertini E."/>
            <person name="Caccamo M."/>
            <person name="Echenique V."/>
        </authorList>
    </citation>
    <scope>NUCLEOTIDE SEQUENCE [LARGE SCALE GENOMIC DNA]</scope>
    <source>
        <strain evidence="3">cv. Victoria</strain>
        <tissue evidence="2">Leaf</tissue>
    </source>
</reference>
<dbReference type="AlphaFoldDB" id="A0A5J9UJ08"/>
<sequence>MTVKHMPGATSTGHRGPRFLGSFSFSTSNIHERTHKANSASGLLSKQRWESSQLGAADKLQLLQTRQQPHPSSKGPLLPVGHILNDQPFKLGKSYYPCRSGITHTAANKFGTNLGNCNFSLDSQKSQVGELSDRRKIHKRFAIYEVQVYKRRQIGRST</sequence>
<keyword evidence="3" id="KW-1185">Reference proteome</keyword>